<evidence type="ECO:0000256" key="1">
    <source>
        <dbReference type="SAM" id="MobiDB-lite"/>
    </source>
</evidence>
<feature type="compositionally biased region" description="Low complexity" evidence="1">
    <location>
        <begin position="595"/>
        <end position="605"/>
    </location>
</feature>
<gene>
    <name evidence="2" type="ORF">PCOR1329_LOCUS45592</name>
</gene>
<keyword evidence="3" id="KW-1185">Reference proteome</keyword>
<feature type="region of interest" description="Disordered" evidence="1">
    <location>
        <begin position="694"/>
        <end position="737"/>
    </location>
</feature>
<evidence type="ECO:0000313" key="3">
    <source>
        <dbReference type="Proteomes" id="UP001189429"/>
    </source>
</evidence>
<feature type="compositionally biased region" description="Basic residues" evidence="1">
    <location>
        <begin position="582"/>
        <end position="594"/>
    </location>
</feature>
<name>A0ABN9U678_9DINO</name>
<dbReference type="Proteomes" id="UP001189429">
    <property type="component" value="Unassembled WGS sequence"/>
</dbReference>
<protein>
    <submittedName>
        <fullName evidence="2">Uncharacterized protein</fullName>
    </submittedName>
</protein>
<organism evidence="2 3">
    <name type="scientific">Prorocentrum cordatum</name>
    <dbReference type="NCBI Taxonomy" id="2364126"/>
    <lineage>
        <taxon>Eukaryota</taxon>
        <taxon>Sar</taxon>
        <taxon>Alveolata</taxon>
        <taxon>Dinophyceae</taxon>
        <taxon>Prorocentrales</taxon>
        <taxon>Prorocentraceae</taxon>
        <taxon>Prorocentrum</taxon>
    </lineage>
</organism>
<feature type="region of interest" description="Disordered" evidence="1">
    <location>
        <begin position="574"/>
        <end position="672"/>
    </location>
</feature>
<sequence length="819" mass="89663">MGRHAHTPADIDVEPRAAPCSFGCAAALRRYLLRGGAAGDLSGAAGDAFAIADKPPNEREEAAVADCGMQQGASARDASVDSQVQTLRDNCVISRLFTVRGVQPGVPGLRLEHFLFDSMHVADLGILAYFMATVLWLLVRLGYFGNFTDADHDEVDVAMSDALKQYYKAKGVPDRERQIGLKVQMLGDENSPYLKLKAGKSRSLLPFVVFTLRQKGGRDLLDRHDPVQLDGTKLLTVGEGMVEYYAIMKSQPRNMEELALLQLQAVVDRTMNAWIATGRSCQMKWHVFGKHIVDQARWAGNPAWSHNYRGESENFDTRKRAASINRTKFAVNSLVKWYLSYLQKQALIDEIARLLQQLRDADAARTQALESKAQEIRALHIETYELGEELAAMRIILNQVAPDRLVQHDREFSVQMRIAALLWEALASRRRLRAPHLVPRELAALARLQAKLGRLAAQDLVGDIGLNEAQKASRQKDLERQLRATGAMTYCQLRSSFPSLAGPGLAVEFGSPDGSQRGAQPALVAAAAGLAAAARRGAVSLLAPGAARCRGARARGAASCREAAVALKLLESACPAPAPPWRRPRRGRARRPTPARRAAPGSRWGSRPRRRVDRRRPSRRSRASTRRGSGTVATRPTPGSARAWRRPRSSAASSSSSCAGRARGPSWTQGAAIGRRATSASWIGRLRASVDVGRRRGEPRVLRRRGAPSGGGAGQRHLPPRRPEPAPTGGGPAVGQGDVLMHLPNADIAEFLRNTIYCPEPPYRSSIVPPLPPTYVVMLHLPAPFMLHYYTLYLLLPPGCKATRARGVRRRPFCSGYAR</sequence>
<reference evidence="2" key="1">
    <citation type="submission" date="2023-10" db="EMBL/GenBank/DDBJ databases">
        <authorList>
            <person name="Chen Y."/>
            <person name="Shah S."/>
            <person name="Dougan E. K."/>
            <person name="Thang M."/>
            <person name="Chan C."/>
        </authorList>
    </citation>
    <scope>NUCLEOTIDE SEQUENCE [LARGE SCALE GENOMIC DNA]</scope>
</reference>
<proteinExistence type="predicted"/>
<dbReference type="EMBL" id="CAUYUJ010015483">
    <property type="protein sequence ID" value="CAK0854500.1"/>
    <property type="molecule type" value="Genomic_DNA"/>
</dbReference>
<accession>A0ABN9U678</accession>
<feature type="compositionally biased region" description="Low complexity" evidence="1">
    <location>
        <begin position="649"/>
        <end position="666"/>
    </location>
</feature>
<comment type="caution">
    <text evidence="2">The sequence shown here is derived from an EMBL/GenBank/DDBJ whole genome shotgun (WGS) entry which is preliminary data.</text>
</comment>
<evidence type="ECO:0000313" key="2">
    <source>
        <dbReference type="EMBL" id="CAK0854500.1"/>
    </source>
</evidence>
<feature type="compositionally biased region" description="Basic residues" evidence="1">
    <location>
        <begin position="606"/>
        <end position="625"/>
    </location>
</feature>